<evidence type="ECO:0000256" key="1">
    <source>
        <dbReference type="ARBA" id="ARBA00009441"/>
    </source>
</evidence>
<evidence type="ECO:0000256" key="6">
    <source>
        <dbReference type="ARBA" id="ARBA00023204"/>
    </source>
</evidence>
<keyword evidence="3" id="KW-0547">Nucleotide-binding</keyword>
<evidence type="ECO:0000256" key="4">
    <source>
        <dbReference type="ARBA" id="ARBA00022763"/>
    </source>
</evidence>
<dbReference type="EMBL" id="AZRL01000011">
    <property type="protein sequence ID" value="PNR96883.1"/>
    <property type="molecule type" value="Genomic_DNA"/>
</dbReference>
<dbReference type="PIRSF" id="PIRSF003128">
    <property type="entry name" value="RecN"/>
    <property type="match status" value="1"/>
</dbReference>
<dbReference type="GO" id="GO:0009432">
    <property type="term" value="P:SOS response"/>
    <property type="evidence" value="ECO:0007669"/>
    <property type="project" value="TreeGrafter"/>
</dbReference>
<evidence type="ECO:0000256" key="5">
    <source>
        <dbReference type="ARBA" id="ARBA00022840"/>
    </source>
</evidence>
<comment type="caution">
    <text evidence="10">The sequence shown here is derived from an EMBL/GenBank/DDBJ whole genome shotgun (WGS) entry which is preliminary data.</text>
</comment>
<evidence type="ECO:0000313" key="11">
    <source>
        <dbReference type="Proteomes" id="UP000236434"/>
    </source>
</evidence>
<protein>
    <recommendedName>
        <fullName evidence="2 8">DNA repair protein RecN</fullName>
    </recommendedName>
    <alternativeName>
        <fullName evidence="7 8">Recombination protein N</fullName>
    </alternativeName>
</protein>
<evidence type="ECO:0000313" key="10">
    <source>
        <dbReference type="EMBL" id="PNR96883.1"/>
    </source>
</evidence>
<sequence length="531" mass="61671">MLLSLSIKNFGLFKSANVDFNDNFCVITGESGTGKSMFLNALNLFLIGNIPQNLKNSEGSVSAYFTVNEFIKDMLREHVPFDGDDLILSVNFTPKKTLFRINDTIVPKNFVQDISKYLLEIHSQESNIALRDENYQNSLIFKILRDKFPEYFSDYDIGYQEYLNLKRKLENLPTNKTEIFRNIDILNYQIQEIEEANLQPNEDDELSDRFKTLNNIEEIRERLIESLNILKDRDEQSIDEEIGYIIYNLSKLDDFGFKEEHSFALTIQEQIDELYTLLENKLSELDSDPEELERVSIRLNKIIELKRKYGPSLDDVLENLNKFKIQKSELEEIKNDFHELEPRLYKLRDELLGLSDKIIEKVNPFLKDLKLHIENNLKDLNMENSKIDWKIEKLKEPRKDAAHKITFLLKTNPKSDFMPLAEIASGGELSRIILAVEVVLGKHHAIDTMVFDEIDSGVGPRMADVVGNKLNELSKDKQIIVITHMPQVANFATEHFKIVKTLNEDTTSTIVKLSENERLEEIKEMYGNIVY</sequence>
<dbReference type="GO" id="GO:0006302">
    <property type="term" value="P:double-strand break repair"/>
    <property type="evidence" value="ECO:0007669"/>
    <property type="project" value="InterPro"/>
</dbReference>
<evidence type="ECO:0000259" key="9">
    <source>
        <dbReference type="Pfam" id="PF13476"/>
    </source>
</evidence>
<dbReference type="InterPro" id="IPR004604">
    <property type="entry name" value="DNA_recomb/repair_RecN"/>
</dbReference>
<dbReference type="Proteomes" id="UP000236434">
    <property type="component" value="Unassembled WGS sequence"/>
</dbReference>
<dbReference type="GO" id="GO:0043590">
    <property type="term" value="C:bacterial nucleoid"/>
    <property type="evidence" value="ECO:0007669"/>
    <property type="project" value="TreeGrafter"/>
</dbReference>
<accession>A0A2K1P261</accession>
<dbReference type="AlphaFoldDB" id="A0A2K1P261"/>
<dbReference type="InterPro" id="IPR038729">
    <property type="entry name" value="Rad50/SbcC_AAA"/>
</dbReference>
<feature type="domain" description="Rad50/SbcC-type AAA" evidence="9">
    <location>
        <begin position="4"/>
        <end position="217"/>
    </location>
</feature>
<dbReference type="PANTHER" id="PTHR11059">
    <property type="entry name" value="DNA REPAIR PROTEIN RECN"/>
    <property type="match status" value="1"/>
</dbReference>
<dbReference type="OrthoDB" id="9806954at2"/>
<keyword evidence="6 8" id="KW-0234">DNA repair</keyword>
<dbReference type="InterPro" id="IPR027417">
    <property type="entry name" value="P-loop_NTPase"/>
</dbReference>
<name>A0A2K1P261_9BACT</name>
<evidence type="ECO:0000256" key="3">
    <source>
        <dbReference type="ARBA" id="ARBA00022741"/>
    </source>
</evidence>
<keyword evidence="5" id="KW-0067">ATP-binding</keyword>
<dbReference type="GO" id="GO:0006310">
    <property type="term" value="P:DNA recombination"/>
    <property type="evidence" value="ECO:0007669"/>
    <property type="project" value="InterPro"/>
</dbReference>
<organism evidence="10 11">
    <name type="scientific">Petrotoga olearia DSM 13574</name>
    <dbReference type="NCBI Taxonomy" id="1122955"/>
    <lineage>
        <taxon>Bacteria</taxon>
        <taxon>Thermotogati</taxon>
        <taxon>Thermotogota</taxon>
        <taxon>Thermotogae</taxon>
        <taxon>Petrotogales</taxon>
        <taxon>Petrotogaceae</taxon>
        <taxon>Petrotoga</taxon>
    </lineage>
</organism>
<gene>
    <name evidence="10" type="ORF">X929_04045</name>
</gene>
<evidence type="ECO:0000256" key="2">
    <source>
        <dbReference type="ARBA" id="ARBA00021315"/>
    </source>
</evidence>
<comment type="similarity">
    <text evidence="1 8">Belongs to the RecN family.</text>
</comment>
<dbReference type="CDD" id="cd03241">
    <property type="entry name" value="ABC_RecN"/>
    <property type="match status" value="1"/>
</dbReference>
<evidence type="ECO:0000256" key="8">
    <source>
        <dbReference type="PIRNR" id="PIRNR003128"/>
    </source>
</evidence>
<dbReference type="GO" id="GO:0005524">
    <property type="term" value="F:ATP binding"/>
    <property type="evidence" value="ECO:0007669"/>
    <property type="project" value="UniProtKB-KW"/>
</dbReference>
<dbReference type="PANTHER" id="PTHR11059:SF0">
    <property type="entry name" value="DNA REPAIR PROTEIN RECN"/>
    <property type="match status" value="1"/>
</dbReference>
<keyword evidence="4 8" id="KW-0227">DNA damage</keyword>
<proteinExistence type="inferred from homology"/>
<comment type="function">
    <text evidence="8">May be involved in recombinational repair of damaged DNA.</text>
</comment>
<evidence type="ECO:0000256" key="7">
    <source>
        <dbReference type="ARBA" id="ARBA00033408"/>
    </source>
</evidence>
<dbReference type="GO" id="GO:0016887">
    <property type="term" value="F:ATP hydrolysis activity"/>
    <property type="evidence" value="ECO:0007669"/>
    <property type="project" value="InterPro"/>
</dbReference>
<dbReference type="SUPFAM" id="SSF52540">
    <property type="entry name" value="P-loop containing nucleoside triphosphate hydrolases"/>
    <property type="match status" value="1"/>
</dbReference>
<dbReference type="Gene3D" id="3.40.50.300">
    <property type="entry name" value="P-loop containing nucleotide triphosphate hydrolases"/>
    <property type="match status" value="2"/>
</dbReference>
<dbReference type="Pfam" id="PF13476">
    <property type="entry name" value="AAA_23"/>
    <property type="match status" value="1"/>
</dbReference>
<reference evidence="10 11" key="1">
    <citation type="submission" date="2013-12" db="EMBL/GenBank/DDBJ databases">
        <title>Comparative genomics of Petrotoga isolates.</title>
        <authorList>
            <person name="Nesbo C.L."/>
            <person name="Charchuk R."/>
            <person name="Chow K."/>
        </authorList>
    </citation>
    <scope>NUCLEOTIDE SEQUENCE [LARGE SCALE GENOMIC DNA]</scope>
    <source>
        <strain evidence="10 11">DSM 13574</strain>
    </source>
</reference>